<feature type="compositionally biased region" description="Pro residues" evidence="1">
    <location>
        <begin position="1"/>
        <end position="29"/>
    </location>
</feature>
<dbReference type="RefSeq" id="WP_170210917.1">
    <property type="nucleotide sequence ID" value="NZ_BJLQ01000013.1"/>
</dbReference>
<feature type="transmembrane region" description="Helical" evidence="2">
    <location>
        <begin position="88"/>
        <end position="105"/>
    </location>
</feature>
<dbReference type="Proteomes" id="UP000320461">
    <property type="component" value="Unassembled WGS sequence"/>
</dbReference>
<gene>
    <name evidence="3" type="ORF">CGE01nite_15970</name>
</gene>
<keyword evidence="2" id="KW-0472">Membrane</keyword>
<evidence type="ECO:0000256" key="2">
    <source>
        <dbReference type="SAM" id="Phobius"/>
    </source>
</evidence>
<feature type="region of interest" description="Disordered" evidence="1">
    <location>
        <begin position="1"/>
        <end position="32"/>
    </location>
</feature>
<keyword evidence="2" id="KW-1133">Transmembrane helix</keyword>
<protein>
    <submittedName>
        <fullName evidence="3">Uncharacterized protein</fullName>
    </submittedName>
</protein>
<evidence type="ECO:0000313" key="3">
    <source>
        <dbReference type="EMBL" id="GEA84346.1"/>
    </source>
</evidence>
<keyword evidence="4" id="KW-1185">Reference proteome</keyword>
<accession>A0A4Y3KL08</accession>
<keyword evidence="2" id="KW-0812">Transmembrane</keyword>
<name>A0A4Y3KL08_9CELL</name>
<evidence type="ECO:0000256" key="1">
    <source>
        <dbReference type="SAM" id="MobiDB-lite"/>
    </source>
</evidence>
<feature type="transmembrane region" description="Helical" evidence="2">
    <location>
        <begin position="64"/>
        <end position="82"/>
    </location>
</feature>
<dbReference type="AlphaFoldDB" id="A0A4Y3KL08"/>
<feature type="transmembrane region" description="Helical" evidence="2">
    <location>
        <begin position="126"/>
        <end position="146"/>
    </location>
</feature>
<evidence type="ECO:0000313" key="4">
    <source>
        <dbReference type="Proteomes" id="UP000320461"/>
    </source>
</evidence>
<dbReference type="EMBL" id="BJLQ01000013">
    <property type="protein sequence ID" value="GEA84346.1"/>
    <property type="molecule type" value="Genomic_DNA"/>
</dbReference>
<sequence>MRYNPPPTWPTAPEGWQPPPGWEPDPSWPAAPEGWQLWVEDEDEDGAEEAALAAAHRAQAVKTFWIGVGVFVAGAISTIVASGSSGGIIWYGGMIFGAILLFRAVTAYRASRSAGGAALGAQGKGLAVAGVVACLVVGGVAVSMWAESESLEPTAGSCWKVDGDQAVLIGCSHAHDFRAVQVVKDEAQCPQTAVGWVEGDGTDLVCLAED</sequence>
<comment type="caution">
    <text evidence="3">The sequence shown here is derived from an EMBL/GenBank/DDBJ whole genome shotgun (WGS) entry which is preliminary data.</text>
</comment>
<reference evidence="3 4" key="1">
    <citation type="submission" date="2019-06" db="EMBL/GenBank/DDBJ databases">
        <title>Whole genome shotgun sequence of Cellulomonas gelida NBRC 3748.</title>
        <authorList>
            <person name="Hosoyama A."/>
            <person name="Uohara A."/>
            <person name="Ohji S."/>
            <person name="Ichikawa N."/>
        </authorList>
    </citation>
    <scope>NUCLEOTIDE SEQUENCE [LARGE SCALE GENOMIC DNA]</scope>
    <source>
        <strain evidence="3 4">NBRC 3748</strain>
    </source>
</reference>
<organism evidence="3 4">
    <name type="scientific">Cellulomonas gelida</name>
    <dbReference type="NCBI Taxonomy" id="1712"/>
    <lineage>
        <taxon>Bacteria</taxon>
        <taxon>Bacillati</taxon>
        <taxon>Actinomycetota</taxon>
        <taxon>Actinomycetes</taxon>
        <taxon>Micrococcales</taxon>
        <taxon>Cellulomonadaceae</taxon>
        <taxon>Cellulomonas</taxon>
    </lineage>
</organism>
<proteinExistence type="predicted"/>